<keyword evidence="1" id="KW-0456">Lyase</keyword>
<protein>
    <submittedName>
        <fullName evidence="1">PBS lyase HEAT domain protein repeat-containing protein</fullName>
    </submittedName>
</protein>
<gene>
    <name evidence="1" type="ordered locus">Tcur_0393</name>
</gene>
<organism evidence="1 2">
    <name type="scientific">Thermomonospora curvata (strain ATCC 19995 / DSM 43183 / JCM 3096 / KCTC 9072 / NBRC 15933 / NCIMB 10081 / Henssen B9)</name>
    <dbReference type="NCBI Taxonomy" id="471852"/>
    <lineage>
        <taxon>Bacteria</taxon>
        <taxon>Bacillati</taxon>
        <taxon>Actinomycetota</taxon>
        <taxon>Actinomycetes</taxon>
        <taxon>Streptosporangiales</taxon>
        <taxon>Thermomonosporaceae</taxon>
        <taxon>Thermomonospora</taxon>
    </lineage>
</organism>
<dbReference type="PROSITE" id="PS50077">
    <property type="entry name" value="HEAT_REPEAT"/>
    <property type="match status" value="1"/>
</dbReference>
<dbReference type="SUPFAM" id="SSF48371">
    <property type="entry name" value="ARM repeat"/>
    <property type="match status" value="2"/>
</dbReference>
<dbReference type="InterPro" id="IPR004155">
    <property type="entry name" value="PBS_lyase_HEAT"/>
</dbReference>
<dbReference type="OrthoDB" id="292843at2"/>
<accession>D1A2H3</accession>
<dbReference type="HOGENOM" id="CLU_021965_0_0_11"/>
<dbReference type="InterPro" id="IPR021133">
    <property type="entry name" value="HEAT_type_2"/>
</dbReference>
<name>D1A2H3_THECD</name>
<dbReference type="SMART" id="SM00567">
    <property type="entry name" value="EZ_HEAT"/>
    <property type="match status" value="6"/>
</dbReference>
<dbReference type="InterPro" id="IPR011989">
    <property type="entry name" value="ARM-like"/>
</dbReference>
<proteinExistence type="predicted"/>
<dbReference type="Proteomes" id="UP000001918">
    <property type="component" value="Chromosome"/>
</dbReference>
<dbReference type="GO" id="GO:0016829">
    <property type="term" value="F:lyase activity"/>
    <property type="evidence" value="ECO:0007669"/>
    <property type="project" value="UniProtKB-KW"/>
</dbReference>
<dbReference type="Pfam" id="PF13646">
    <property type="entry name" value="HEAT_2"/>
    <property type="match status" value="1"/>
</dbReference>
<dbReference type="Gene3D" id="1.25.10.10">
    <property type="entry name" value="Leucine-rich Repeat Variant"/>
    <property type="match status" value="3"/>
</dbReference>
<evidence type="ECO:0000313" key="1">
    <source>
        <dbReference type="EMBL" id="ACY95993.1"/>
    </source>
</evidence>
<reference evidence="1 2" key="1">
    <citation type="journal article" date="2011" name="Stand. Genomic Sci.">
        <title>Complete genome sequence of Thermomonospora curvata type strain (B9).</title>
        <authorList>
            <person name="Chertkov O."/>
            <person name="Sikorski J."/>
            <person name="Nolan M."/>
            <person name="Lapidus A."/>
            <person name="Lucas S."/>
            <person name="Del Rio T.G."/>
            <person name="Tice H."/>
            <person name="Cheng J.F."/>
            <person name="Goodwin L."/>
            <person name="Pitluck S."/>
            <person name="Liolios K."/>
            <person name="Ivanova N."/>
            <person name="Mavromatis K."/>
            <person name="Mikhailova N."/>
            <person name="Ovchinnikova G."/>
            <person name="Pati A."/>
            <person name="Chen A."/>
            <person name="Palaniappan K."/>
            <person name="Djao O.D."/>
            <person name="Land M."/>
            <person name="Hauser L."/>
            <person name="Chang Y.J."/>
            <person name="Jeffries C.D."/>
            <person name="Brettin T."/>
            <person name="Han C."/>
            <person name="Detter J.C."/>
            <person name="Rohde M."/>
            <person name="Goker M."/>
            <person name="Woyke T."/>
            <person name="Bristow J."/>
            <person name="Eisen J.A."/>
            <person name="Markowitz V."/>
            <person name="Hugenholtz P."/>
            <person name="Klenk H.P."/>
            <person name="Kyrpides N.C."/>
        </authorList>
    </citation>
    <scope>NUCLEOTIDE SEQUENCE [LARGE SCALE GENOMIC DNA]</scope>
    <source>
        <strain evidence="2">ATCC 19995 / DSM 43183 / JCM 3096 / KCTC 9072 / NBRC 15933 / NCIMB 10081 / Henssen B9</strain>
    </source>
</reference>
<dbReference type="InterPro" id="IPR016024">
    <property type="entry name" value="ARM-type_fold"/>
</dbReference>
<evidence type="ECO:0000313" key="2">
    <source>
        <dbReference type="Proteomes" id="UP000001918"/>
    </source>
</evidence>
<dbReference type="AlphaFoldDB" id="D1A2H3"/>
<dbReference type="STRING" id="471852.Tcur_0393"/>
<keyword evidence="2" id="KW-1185">Reference proteome</keyword>
<dbReference type="KEGG" id="tcu:Tcur_0393"/>
<sequence length="641" mass="68192">MNLDGIDWRRLKHAYGRATAIPRLLREAASDDAGQAGEAVERLESVLWETEEAMVYSASPTVVPFLAELAAAPRTHHRPRLLRLMFDIADAVWELEEIAALGGDSDLLNFPAQLEWARAARTAVQAQAPTLARLLEDGDPEVRAEAARILARFPGHGSDPLPALQDRAAREEDVGTAASMILSVGELARRRRQRPVAWLRERLRAARAREVRVAAGVALARCGAGLDDAACEAIGAELRAERSALDDQPWTSSQGRAEFLLSALSDDADTHLAVAVQALRTTDSAERLKALPLAGEVMLTWRAGPQTLLPSLVELCADPEASVRIAATRQIVQGGPRIADVADRLAELLDDPEAEVSGNAAWALSLVGDARAIPTVTAELAEPRLPIPIGRALEGLRGAAQELIPHVAAYLRAPRQNPQLPGDTLIGVLIGLRSWGPRALPLLPELIGVLERGTAVPACAWTLGTLGSAAAAAVPHLRGLLEPDADPIARDAAAWALWQITGDAEEPLRVLGEGLKGGLSDHAVELLCGLGDRAAPVVKLIRRHLKSSLYGTGAACALYRITGDAERTLPRLIEGVEATPVGMLAVQCLGDIGPAAAPALAAIEEIATSPRVLATRIEKDLIATDLAYRDMAVAAAERIRR</sequence>
<dbReference type="RefSeq" id="WP_012850777.1">
    <property type="nucleotide sequence ID" value="NC_013510.1"/>
</dbReference>
<dbReference type="EMBL" id="CP001738">
    <property type="protein sequence ID" value="ACY95993.1"/>
    <property type="molecule type" value="Genomic_DNA"/>
</dbReference>
<dbReference type="eggNOG" id="COG1413">
    <property type="taxonomic scope" value="Bacteria"/>
</dbReference>